<dbReference type="EMBL" id="KN831802">
    <property type="protein sequence ID" value="KIM36834.1"/>
    <property type="molecule type" value="Genomic_DNA"/>
</dbReference>
<organism evidence="2 3">
    <name type="scientific">Hebeloma cylindrosporum</name>
    <dbReference type="NCBI Taxonomy" id="76867"/>
    <lineage>
        <taxon>Eukaryota</taxon>
        <taxon>Fungi</taxon>
        <taxon>Dikarya</taxon>
        <taxon>Basidiomycota</taxon>
        <taxon>Agaricomycotina</taxon>
        <taxon>Agaricomycetes</taxon>
        <taxon>Agaricomycetidae</taxon>
        <taxon>Agaricales</taxon>
        <taxon>Agaricineae</taxon>
        <taxon>Hymenogastraceae</taxon>
        <taxon>Hebeloma</taxon>
    </lineage>
</organism>
<accession>A0A0C3BXP1</accession>
<proteinExistence type="predicted"/>
<gene>
    <name evidence="2" type="ORF">M413DRAFT_285246</name>
</gene>
<evidence type="ECO:0000256" key="1">
    <source>
        <dbReference type="SAM" id="MobiDB-lite"/>
    </source>
</evidence>
<feature type="region of interest" description="Disordered" evidence="1">
    <location>
        <begin position="12"/>
        <end position="70"/>
    </location>
</feature>
<keyword evidence="3" id="KW-1185">Reference proteome</keyword>
<dbReference type="HOGENOM" id="CLU_2158733_0_0_1"/>
<sequence>MKLIQSFMWITGPSPRQTCHHKSRNREDECVVEREEKRDFVTHRLSHSPQHRSPSPPGPIPHSSSSSSSTAPLTFILWRSLGQISRRHPFGLWQLSSCTVHQPPIHATPYT</sequence>
<dbReference type="Proteomes" id="UP000053424">
    <property type="component" value="Unassembled WGS sequence"/>
</dbReference>
<evidence type="ECO:0000313" key="3">
    <source>
        <dbReference type="Proteomes" id="UP000053424"/>
    </source>
</evidence>
<name>A0A0C3BXP1_HEBCY</name>
<feature type="compositionally biased region" description="Basic and acidic residues" evidence="1">
    <location>
        <begin position="25"/>
        <end position="42"/>
    </location>
</feature>
<reference evidence="2 3" key="1">
    <citation type="submission" date="2014-04" db="EMBL/GenBank/DDBJ databases">
        <authorList>
            <consortium name="DOE Joint Genome Institute"/>
            <person name="Kuo A."/>
            <person name="Gay G."/>
            <person name="Dore J."/>
            <person name="Kohler A."/>
            <person name="Nagy L.G."/>
            <person name="Floudas D."/>
            <person name="Copeland A."/>
            <person name="Barry K.W."/>
            <person name="Cichocki N."/>
            <person name="Veneault-Fourrey C."/>
            <person name="LaButti K."/>
            <person name="Lindquist E.A."/>
            <person name="Lipzen A."/>
            <person name="Lundell T."/>
            <person name="Morin E."/>
            <person name="Murat C."/>
            <person name="Sun H."/>
            <person name="Tunlid A."/>
            <person name="Henrissat B."/>
            <person name="Grigoriev I.V."/>
            <person name="Hibbett D.S."/>
            <person name="Martin F."/>
            <person name="Nordberg H.P."/>
            <person name="Cantor M.N."/>
            <person name="Hua S.X."/>
        </authorList>
    </citation>
    <scope>NUCLEOTIDE SEQUENCE [LARGE SCALE GENOMIC DNA]</scope>
    <source>
        <strain evidence="3">h7</strain>
    </source>
</reference>
<protein>
    <submittedName>
        <fullName evidence="2">Uncharacterized protein</fullName>
    </submittedName>
</protein>
<reference evidence="3" key="2">
    <citation type="submission" date="2015-01" db="EMBL/GenBank/DDBJ databases">
        <title>Evolutionary Origins and Diversification of the Mycorrhizal Mutualists.</title>
        <authorList>
            <consortium name="DOE Joint Genome Institute"/>
            <consortium name="Mycorrhizal Genomics Consortium"/>
            <person name="Kohler A."/>
            <person name="Kuo A."/>
            <person name="Nagy L.G."/>
            <person name="Floudas D."/>
            <person name="Copeland A."/>
            <person name="Barry K.W."/>
            <person name="Cichocki N."/>
            <person name="Veneault-Fourrey C."/>
            <person name="LaButti K."/>
            <person name="Lindquist E.A."/>
            <person name="Lipzen A."/>
            <person name="Lundell T."/>
            <person name="Morin E."/>
            <person name="Murat C."/>
            <person name="Riley R."/>
            <person name="Ohm R."/>
            <person name="Sun H."/>
            <person name="Tunlid A."/>
            <person name="Henrissat B."/>
            <person name="Grigoriev I.V."/>
            <person name="Hibbett D.S."/>
            <person name="Martin F."/>
        </authorList>
    </citation>
    <scope>NUCLEOTIDE SEQUENCE [LARGE SCALE GENOMIC DNA]</scope>
    <source>
        <strain evidence="3">h7</strain>
    </source>
</reference>
<evidence type="ECO:0000313" key="2">
    <source>
        <dbReference type="EMBL" id="KIM36834.1"/>
    </source>
</evidence>
<dbReference type="AlphaFoldDB" id="A0A0C3BXP1"/>